<organism evidence="4 5">
    <name type="scientific">Xenopus laevis</name>
    <name type="common">African clawed frog</name>
    <dbReference type="NCBI Taxonomy" id="8355"/>
    <lineage>
        <taxon>Eukaryota</taxon>
        <taxon>Metazoa</taxon>
        <taxon>Chordata</taxon>
        <taxon>Craniata</taxon>
        <taxon>Vertebrata</taxon>
        <taxon>Euteleostomi</taxon>
        <taxon>Amphibia</taxon>
        <taxon>Batrachia</taxon>
        <taxon>Anura</taxon>
        <taxon>Pipoidea</taxon>
        <taxon>Pipidae</taxon>
        <taxon>Xenopodinae</taxon>
        <taxon>Xenopus</taxon>
        <taxon>Xenopus</taxon>
    </lineage>
</organism>
<keyword evidence="2" id="KW-0732">Signal</keyword>
<dbReference type="Pfam" id="PF01562">
    <property type="entry name" value="Pep_M12B_propep"/>
    <property type="match status" value="1"/>
</dbReference>
<dbReference type="EMBL" id="CM004477">
    <property type="protein sequence ID" value="OCT73978.1"/>
    <property type="molecule type" value="Genomic_DNA"/>
</dbReference>
<feature type="chain" id="PRO_5037882669" description="Peptidase M12B propeptide domain-containing protein" evidence="2">
    <location>
        <begin position="25"/>
        <end position="152"/>
    </location>
</feature>
<keyword evidence="1" id="KW-1015">Disulfide bond</keyword>
<evidence type="ECO:0000256" key="1">
    <source>
        <dbReference type="ARBA" id="ARBA00023157"/>
    </source>
</evidence>
<dbReference type="Proteomes" id="UP000694892">
    <property type="component" value="Chromosome 6S"/>
</dbReference>
<protein>
    <recommendedName>
        <fullName evidence="3">Peptidase M12B propeptide domain-containing protein</fullName>
    </recommendedName>
</protein>
<dbReference type="InterPro" id="IPR002870">
    <property type="entry name" value="Peptidase_M12B_N"/>
</dbReference>
<gene>
    <name evidence="4" type="ORF">XELAEV_18032939mg</name>
</gene>
<evidence type="ECO:0000313" key="5">
    <source>
        <dbReference type="Proteomes" id="UP000694892"/>
    </source>
</evidence>
<name>A0A974CJ14_XENLA</name>
<proteinExistence type="predicted"/>
<feature type="domain" description="Peptidase M12B propeptide" evidence="3">
    <location>
        <begin position="71"/>
        <end position="130"/>
    </location>
</feature>
<dbReference type="AlphaFoldDB" id="A0A974CJ14"/>
<accession>A0A974CJ14</accession>
<evidence type="ECO:0000259" key="3">
    <source>
        <dbReference type="Pfam" id="PF01562"/>
    </source>
</evidence>
<evidence type="ECO:0000313" key="4">
    <source>
        <dbReference type="EMBL" id="OCT73978.1"/>
    </source>
</evidence>
<sequence>MHINGGRLASWICCVIGSIHLAHAITRAGNGWMTGMQRKKENSILGMEDTVPLRLIFSNEEDNQTTQGLLSTRVRAGSPQHQHQLTHVAQASFQVDAFGSSFILDVELNHDLLSSDYRERHVTQDGKTVEVKVSHGLLLNIFYAEIIWSDIC</sequence>
<reference evidence="5" key="1">
    <citation type="journal article" date="2016" name="Nature">
        <title>Genome evolution in the allotetraploid frog Xenopus laevis.</title>
        <authorList>
            <person name="Session A.M."/>
            <person name="Uno Y."/>
            <person name="Kwon T."/>
            <person name="Chapman J.A."/>
            <person name="Toyoda A."/>
            <person name="Takahashi S."/>
            <person name="Fukui A."/>
            <person name="Hikosaka A."/>
            <person name="Suzuki A."/>
            <person name="Kondo M."/>
            <person name="van Heeringen S.J."/>
            <person name="Quigley I."/>
            <person name="Heinz S."/>
            <person name="Ogino H."/>
            <person name="Ochi H."/>
            <person name="Hellsten U."/>
            <person name="Lyons J.B."/>
            <person name="Simakov O."/>
            <person name="Putnam N."/>
            <person name="Stites J."/>
            <person name="Kuroki Y."/>
            <person name="Tanaka T."/>
            <person name="Michiue T."/>
            <person name="Watanabe M."/>
            <person name="Bogdanovic O."/>
            <person name="Lister R."/>
            <person name="Georgiou G."/>
            <person name="Paranjpe S.S."/>
            <person name="van Kruijsbergen I."/>
            <person name="Shu S."/>
            <person name="Carlson J."/>
            <person name="Kinoshita T."/>
            <person name="Ohta Y."/>
            <person name="Mawaribuchi S."/>
            <person name="Jenkins J."/>
            <person name="Grimwood J."/>
            <person name="Schmutz J."/>
            <person name="Mitros T."/>
            <person name="Mozaffari S.V."/>
            <person name="Suzuki Y."/>
            <person name="Haramoto Y."/>
            <person name="Yamamoto T.S."/>
            <person name="Takagi C."/>
            <person name="Heald R."/>
            <person name="Miller K."/>
            <person name="Haudenschild C."/>
            <person name="Kitzman J."/>
            <person name="Nakayama T."/>
            <person name="Izutsu Y."/>
            <person name="Robert J."/>
            <person name="Fortriede J."/>
            <person name="Burns K."/>
            <person name="Lotay V."/>
            <person name="Karimi K."/>
            <person name="Yasuoka Y."/>
            <person name="Dichmann D.S."/>
            <person name="Flajnik M.F."/>
            <person name="Houston D.W."/>
            <person name="Shendure J."/>
            <person name="DuPasquier L."/>
            <person name="Vize P.D."/>
            <person name="Zorn A.M."/>
            <person name="Ito M."/>
            <person name="Marcotte E.M."/>
            <person name="Wallingford J.B."/>
            <person name="Ito Y."/>
            <person name="Asashima M."/>
            <person name="Ueno N."/>
            <person name="Matsuda Y."/>
            <person name="Veenstra G.J."/>
            <person name="Fujiyama A."/>
            <person name="Harland R.M."/>
            <person name="Taira M."/>
            <person name="Rokhsar D.S."/>
        </authorList>
    </citation>
    <scope>NUCLEOTIDE SEQUENCE [LARGE SCALE GENOMIC DNA]</scope>
    <source>
        <strain evidence="5">J</strain>
    </source>
</reference>
<feature type="signal peptide" evidence="2">
    <location>
        <begin position="1"/>
        <end position="24"/>
    </location>
</feature>
<evidence type="ECO:0000256" key="2">
    <source>
        <dbReference type="SAM" id="SignalP"/>
    </source>
</evidence>